<keyword evidence="5 6" id="KW-0472">Membrane</keyword>
<proteinExistence type="predicted"/>
<feature type="transmembrane region" description="Helical" evidence="6">
    <location>
        <begin position="61"/>
        <end position="83"/>
    </location>
</feature>
<feature type="transmembrane region" description="Helical" evidence="6">
    <location>
        <begin position="168"/>
        <end position="189"/>
    </location>
</feature>
<keyword evidence="2" id="KW-0813">Transport</keyword>
<evidence type="ECO:0000313" key="9">
    <source>
        <dbReference type="Proteomes" id="UP001212997"/>
    </source>
</evidence>
<dbReference type="InterPro" id="IPR011701">
    <property type="entry name" value="MFS"/>
</dbReference>
<dbReference type="Pfam" id="PF07690">
    <property type="entry name" value="MFS_1"/>
    <property type="match status" value="1"/>
</dbReference>
<comment type="subcellular location">
    <subcellularLocation>
        <location evidence="1">Membrane</location>
        <topology evidence="1">Multi-pass membrane protein</topology>
    </subcellularLocation>
</comment>
<evidence type="ECO:0000256" key="2">
    <source>
        <dbReference type="ARBA" id="ARBA00022448"/>
    </source>
</evidence>
<dbReference type="Gene3D" id="1.20.1250.20">
    <property type="entry name" value="MFS general substrate transporter like domains"/>
    <property type="match status" value="1"/>
</dbReference>
<name>A0AAD5UXV7_9APHY</name>
<dbReference type="SUPFAM" id="SSF103473">
    <property type="entry name" value="MFS general substrate transporter"/>
    <property type="match status" value="1"/>
</dbReference>
<feature type="transmembrane region" description="Helical" evidence="6">
    <location>
        <begin position="35"/>
        <end position="55"/>
    </location>
</feature>
<evidence type="ECO:0000256" key="1">
    <source>
        <dbReference type="ARBA" id="ARBA00004141"/>
    </source>
</evidence>
<comment type="caution">
    <text evidence="8">The sequence shown here is derived from an EMBL/GenBank/DDBJ whole genome shotgun (WGS) entry which is preliminary data.</text>
</comment>
<dbReference type="GO" id="GO:0016020">
    <property type="term" value="C:membrane"/>
    <property type="evidence" value="ECO:0007669"/>
    <property type="project" value="UniProtKB-SubCell"/>
</dbReference>
<gene>
    <name evidence="8" type="ORF">NLI96_g9024</name>
</gene>
<dbReference type="InterPro" id="IPR020846">
    <property type="entry name" value="MFS_dom"/>
</dbReference>
<evidence type="ECO:0000256" key="6">
    <source>
        <dbReference type="SAM" id="Phobius"/>
    </source>
</evidence>
<feature type="transmembrane region" description="Helical" evidence="6">
    <location>
        <begin position="6"/>
        <end position="23"/>
    </location>
</feature>
<evidence type="ECO:0000256" key="5">
    <source>
        <dbReference type="ARBA" id="ARBA00023136"/>
    </source>
</evidence>
<feature type="transmembrane region" description="Helical" evidence="6">
    <location>
        <begin position="95"/>
        <end position="119"/>
    </location>
</feature>
<dbReference type="GO" id="GO:0022857">
    <property type="term" value="F:transmembrane transporter activity"/>
    <property type="evidence" value="ECO:0007669"/>
    <property type="project" value="InterPro"/>
</dbReference>
<feature type="domain" description="Major facilitator superfamily (MFS) profile" evidence="7">
    <location>
        <begin position="1"/>
        <end position="225"/>
    </location>
</feature>
<keyword evidence="3 6" id="KW-0812">Transmembrane</keyword>
<dbReference type="AlphaFoldDB" id="A0AAD5UXV7"/>
<keyword evidence="9" id="KW-1185">Reference proteome</keyword>
<protein>
    <recommendedName>
        <fullName evidence="7">Major facilitator superfamily (MFS) profile domain-containing protein</fullName>
    </recommendedName>
</protein>
<feature type="transmembrane region" description="Helical" evidence="6">
    <location>
        <begin position="125"/>
        <end position="147"/>
    </location>
</feature>
<dbReference type="InterPro" id="IPR036259">
    <property type="entry name" value="MFS_trans_sf"/>
</dbReference>
<feature type="transmembrane region" description="Helical" evidence="6">
    <location>
        <begin position="195"/>
        <end position="214"/>
    </location>
</feature>
<evidence type="ECO:0000256" key="3">
    <source>
        <dbReference type="ARBA" id="ARBA00022692"/>
    </source>
</evidence>
<accession>A0AAD5UXV7</accession>
<evidence type="ECO:0000259" key="7">
    <source>
        <dbReference type="PROSITE" id="PS50850"/>
    </source>
</evidence>
<keyword evidence="4 6" id="KW-1133">Transmembrane helix</keyword>
<sequence length="225" mass="24397">MTESESTWIMSAFQLTFASFLLISGRVCDIYSPKFAFISGVILLGIFTLGSGLVVDKISFIVFRALCGIATSLVIPSALALLVTLFPNPLERAHVIGIFSGSRALGIFTGLLVGALILQFAHWPWIFWLVALVTLPMAAICMLLIPGTMEAEEGSMPHRQKWRRFDHFGVSILTVGMILFIFAVTSGSISGWGSAFALAPLLISLAMVVGFFFYETRIPAEVAAV</sequence>
<reference evidence="8" key="1">
    <citation type="submission" date="2022-07" db="EMBL/GenBank/DDBJ databases">
        <title>Genome Sequence of Physisporinus lineatus.</title>
        <authorList>
            <person name="Buettner E."/>
        </authorList>
    </citation>
    <scope>NUCLEOTIDE SEQUENCE</scope>
    <source>
        <strain evidence="8">VT162</strain>
    </source>
</reference>
<evidence type="ECO:0000256" key="4">
    <source>
        <dbReference type="ARBA" id="ARBA00022989"/>
    </source>
</evidence>
<dbReference type="Proteomes" id="UP001212997">
    <property type="component" value="Unassembled WGS sequence"/>
</dbReference>
<evidence type="ECO:0000313" key="8">
    <source>
        <dbReference type="EMBL" id="KAJ3479488.1"/>
    </source>
</evidence>
<organism evidence="8 9">
    <name type="scientific">Meripilus lineatus</name>
    <dbReference type="NCBI Taxonomy" id="2056292"/>
    <lineage>
        <taxon>Eukaryota</taxon>
        <taxon>Fungi</taxon>
        <taxon>Dikarya</taxon>
        <taxon>Basidiomycota</taxon>
        <taxon>Agaricomycotina</taxon>
        <taxon>Agaricomycetes</taxon>
        <taxon>Polyporales</taxon>
        <taxon>Meripilaceae</taxon>
        <taxon>Meripilus</taxon>
    </lineage>
</organism>
<dbReference type="PROSITE" id="PS50850">
    <property type="entry name" value="MFS"/>
    <property type="match status" value="1"/>
</dbReference>
<dbReference type="EMBL" id="JANAWD010000436">
    <property type="protein sequence ID" value="KAJ3479488.1"/>
    <property type="molecule type" value="Genomic_DNA"/>
</dbReference>
<dbReference type="PANTHER" id="PTHR42718:SF9">
    <property type="entry name" value="MAJOR FACILITATOR SUPERFAMILY MULTIDRUG TRANSPORTER MFSC"/>
    <property type="match status" value="1"/>
</dbReference>
<dbReference type="PANTHER" id="PTHR42718">
    <property type="entry name" value="MAJOR FACILITATOR SUPERFAMILY MULTIDRUG TRANSPORTER MFSC"/>
    <property type="match status" value="1"/>
</dbReference>